<dbReference type="EMBL" id="MT143886">
    <property type="protein sequence ID" value="QJB04587.1"/>
    <property type="molecule type" value="Genomic_DNA"/>
</dbReference>
<dbReference type="AlphaFoldDB" id="A0A6M3M9X5"/>
<gene>
    <name evidence="1" type="ORF">MM171B00229_0003</name>
</gene>
<accession>A0A6M3M9X5</accession>
<protein>
    <submittedName>
        <fullName evidence="1">Uncharacterized protein</fullName>
    </submittedName>
</protein>
<organism evidence="1">
    <name type="scientific">viral metagenome</name>
    <dbReference type="NCBI Taxonomy" id="1070528"/>
    <lineage>
        <taxon>unclassified sequences</taxon>
        <taxon>metagenomes</taxon>
        <taxon>organismal metagenomes</taxon>
    </lineage>
</organism>
<name>A0A6M3M9X5_9ZZZZ</name>
<proteinExistence type="predicted"/>
<reference evidence="1" key="1">
    <citation type="submission" date="2020-03" db="EMBL/GenBank/DDBJ databases">
        <title>The deep terrestrial virosphere.</title>
        <authorList>
            <person name="Holmfeldt K."/>
            <person name="Nilsson E."/>
            <person name="Simone D."/>
            <person name="Lopez-Fernandez M."/>
            <person name="Wu X."/>
            <person name="de Brujin I."/>
            <person name="Lundin D."/>
            <person name="Andersson A."/>
            <person name="Bertilsson S."/>
            <person name="Dopson M."/>
        </authorList>
    </citation>
    <scope>NUCLEOTIDE SEQUENCE</scope>
    <source>
        <strain evidence="1">MM171B00229</strain>
    </source>
</reference>
<evidence type="ECO:0000313" key="1">
    <source>
        <dbReference type="EMBL" id="QJB04587.1"/>
    </source>
</evidence>
<sequence length="86" mass="10173">MEFTEKFLRTDMALDHHLREQPCRSWPPYLDAPIQRFTALMPDSEFTEKVFLGKSEEAQKIRVTLTNLEFAEEVRARVLPDDGFRE</sequence>